<keyword evidence="1" id="KW-0479">Metal-binding</keyword>
<reference evidence="6" key="2">
    <citation type="submission" date="2025-09" db="UniProtKB">
        <authorList>
            <consortium name="Ensembl"/>
        </authorList>
    </citation>
    <scope>IDENTIFICATION</scope>
</reference>
<evidence type="ECO:0000256" key="4">
    <source>
        <dbReference type="SAM" id="MobiDB-lite"/>
    </source>
</evidence>
<keyword evidence="7" id="KW-1185">Reference proteome</keyword>
<dbReference type="PROSITE" id="PS51800">
    <property type="entry name" value="ZF_CHHC_U11_48K"/>
    <property type="match status" value="1"/>
</dbReference>
<reference evidence="6" key="1">
    <citation type="submission" date="2025-08" db="UniProtKB">
        <authorList>
            <consortium name="Ensembl"/>
        </authorList>
    </citation>
    <scope>IDENTIFICATION</scope>
</reference>
<evidence type="ECO:0000256" key="1">
    <source>
        <dbReference type="ARBA" id="ARBA00022723"/>
    </source>
</evidence>
<evidence type="ECO:0000256" key="2">
    <source>
        <dbReference type="ARBA" id="ARBA00022771"/>
    </source>
</evidence>
<dbReference type="Proteomes" id="UP000261520">
    <property type="component" value="Unplaced"/>
</dbReference>
<evidence type="ECO:0000256" key="3">
    <source>
        <dbReference type="ARBA" id="ARBA00022833"/>
    </source>
</evidence>
<accession>A0A3B3ZZH6</accession>
<protein>
    <recommendedName>
        <fullName evidence="5">CHHC U11-48K-type domain-containing protein</fullName>
    </recommendedName>
</protein>
<dbReference type="PANTHER" id="PTHR21402:SF10">
    <property type="entry name" value="U11_U12 SMALL NUCLEAR RIBONUCLEOPROTEIN 48 KDA PROTEIN"/>
    <property type="match status" value="1"/>
</dbReference>
<evidence type="ECO:0000259" key="5">
    <source>
        <dbReference type="PROSITE" id="PS51800"/>
    </source>
</evidence>
<dbReference type="Pfam" id="PF05253">
    <property type="entry name" value="zf-U11-48K"/>
    <property type="match status" value="1"/>
</dbReference>
<evidence type="ECO:0000313" key="6">
    <source>
        <dbReference type="Ensembl" id="ENSPMGP00000009804.1"/>
    </source>
</evidence>
<feature type="region of interest" description="Disordered" evidence="4">
    <location>
        <begin position="266"/>
        <end position="300"/>
    </location>
</feature>
<dbReference type="GO" id="GO:0008270">
    <property type="term" value="F:zinc ion binding"/>
    <property type="evidence" value="ECO:0007669"/>
    <property type="project" value="UniProtKB-KW"/>
</dbReference>
<dbReference type="GO" id="GO:0005654">
    <property type="term" value="C:nucleoplasm"/>
    <property type="evidence" value="ECO:0007669"/>
    <property type="project" value="TreeGrafter"/>
</dbReference>
<organism evidence="6 7">
    <name type="scientific">Periophthalmus magnuspinnatus</name>
    <dbReference type="NCBI Taxonomy" id="409849"/>
    <lineage>
        <taxon>Eukaryota</taxon>
        <taxon>Metazoa</taxon>
        <taxon>Chordata</taxon>
        <taxon>Craniata</taxon>
        <taxon>Vertebrata</taxon>
        <taxon>Euteleostomi</taxon>
        <taxon>Actinopterygii</taxon>
        <taxon>Neopterygii</taxon>
        <taxon>Teleostei</taxon>
        <taxon>Neoteleostei</taxon>
        <taxon>Acanthomorphata</taxon>
        <taxon>Gobiaria</taxon>
        <taxon>Gobiiformes</taxon>
        <taxon>Gobioidei</taxon>
        <taxon>Gobiidae</taxon>
        <taxon>Oxudercinae</taxon>
        <taxon>Periophthalmus</taxon>
    </lineage>
</organism>
<evidence type="ECO:0000313" key="7">
    <source>
        <dbReference type="Proteomes" id="UP000261520"/>
    </source>
</evidence>
<dbReference type="InterPro" id="IPR051591">
    <property type="entry name" value="UPF0224_FAM112_RNA_Proc"/>
</dbReference>
<feature type="domain" description="CHHC U11-48K-type" evidence="5">
    <location>
        <begin position="47"/>
        <end position="74"/>
    </location>
</feature>
<dbReference type="Ensembl" id="ENSPMGT00000010454.1">
    <property type="protein sequence ID" value="ENSPMGP00000009804.1"/>
    <property type="gene ID" value="ENSPMGG00000008120.1"/>
</dbReference>
<dbReference type="InterPro" id="IPR022776">
    <property type="entry name" value="TRM13/UPF0224_CHHC_Znf_dom"/>
</dbReference>
<dbReference type="GO" id="GO:0005689">
    <property type="term" value="C:U12-type spliceosomal complex"/>
    <property type="evidence" value="ECO:0007669"/>
    <property type="project" value="TreeGrafter"/>
</dbReference>
<dbReference type="PANTHER" id="PTHR21402">
    <property type="entry name" value="GAMETOCYTE SPECIFIC FACTOR 1-RELATED"/>
    <property type="match status" value="1"/>
</dbReference>
<feature type="compositionally biased region" description="Basic residues" evidence="4">
    <location>
        <begin position="281"/>
        <end position="291"/>
    </location>
</feature>
<proteinExistence type="predicted"/>
<keyword evidence="3" id="KW-0862">Zinc</keyword>
<keyword evidence="2" id="KW-0863">Zinc-finger</keyword>
<dbReference type="STRING" id="409849.ENSPMGP00000009804"/>
<dbReference type="AlphaFoldDB" id="A0A3B3ZZH6"/>
<name>A0A3B3ZZH6_9GOBI</name>
<dbReference type="GO" id="GO:0005829">
    <property type="term" value="C:cytosol"/>
    <property type="evidence" value="ECO:0007669"/>
    <property type="project" value="TreeGrafter"/>
</dbReference>
<sequence length="318" mass="36894">MSRRSIGRLKKGRGKIFIIYLYVSDPNCTHKTTPAGGVHAKATTMYLVQCPFDPGHQVPHRSLERHKESCLLKKMDYSSEEQEQMPDTSFCYKNTNKLCFVRVLCFPIRIVHGAVSDILFCSSPSGQYSGEPVEVPQNHKRALCDLTVADRLALYDHVTSELSNQEDPAPSSSNEDLYVDLVKKLQKDEEQKEPKTHLELMAEMRDYKRRRQSYRAKNVHITKKSYTEVLSCHIQYNTTTLQNETTYKSFSFFFFFSEIHTPLTTITNTKRRKRREGERRGRGRKARKRRERTSEPHYRADVIRRVIPSSHEGKGDAV</sequence>